<keyword evidence="3 9" id="KW-0347">Helicase</keyword>
<dbReference type="EC" id="5.6.2.4" evidence="7"/>
<evidence type="ECO:0000256" key="4">
    <source>
        <dbReference type="ARBA" id="ARBA00022840"/>
    </source>
</evidence>
<evidence type="ECO:0000256" key="7">
    <source>
        <dbReference type="ARBA" id="ARBA00034808"/>
    </source>
</evidence>
<comment type="catalytic activity">
    <reaction evidence="8">
        <text>ATP + H2O = ADP + phosphate + H(+)</text>
        <dbReference type="Rhea" id="RHEA:13065"/>
        <dbReference type="ChEBI" id="CHEBI:15377"/>
        <dbReference type="ChEBI" id="CHEBI:15378"/>
        <dbReference type="ChEBI" id="CHEBI:30616"/>
        <dbReference type="ChEBI" id="CHEBI:43474"/>
        <dbReference type="ChEBI" id="CHEBI:456216"/>
        <dbReference type="EC" id="5.6.2.4"/>
    </reaction>
</comment>
<dbReference type="GO" id="GO:0043138">
    <property type="term" value="F:3'-5' DNA helicase activity"/>
    <property type="evidence" value="ECO:0007669"/>
    <property type="project" value="UniProtKB-EC"/>
</dbReference>
<evidence type="ECO:0000256" key="1">
    <source>
        <dbReference type="ARBA" id="ARBA00022741"/>
    </source>
</evidence>
<dbReference type="GO" id="GO:0016787">
    <property type="term" value="F:hydrolase activity"/>
    <property type="evidence" value="ECO:0007669"/>
    <property type="project" value="UniProtKB-UniRule"/>
</dbReference>
<evidence type="ECO:0000313" key="11">
    <source>
        <dbReference type="EMBL" id="BCK53189.1"/>
    </source>
</evidence>
<dbReference type="Gene3D" id="3.40.50.300">
    <property type="entry name" value="P-loop containing nucleotide triphosphate hydrolases"/>
    <property type="match status" value="2"/>
</dbReference>
<feature type="domain" description="UvrD-like helicase ATP-binding" evidence="10">
    <location>
        <begin position="8"/>
        <end position="298"/>
    </location>
</feature>
<dbReference type="PANTHER" id="PTHR11070:SF30">
    <property type="entry name" value="F-BOX DNA HELICASE 1"/>
    <property type="match status" value="1"/>
</dbReference>
<organism evidence="11 12">
    <name type="scientific">Nocardia wallacei</name>
    <dbReference type="NCBI Taxonomy" id="480035"/>
    <lineage>
        <taxon>Bacteria</taxon>
        <taxon>Bacillati</taxon>
        <taxon>Actinomycetota</taxon>
        <taxon>Actinomycetes</taxon>
        <taxon>Mycobacteriales</taxon>
        <taxon>Nocardiaceae</taxon>
        <taxon>Nocardia</taxon>
    </lineage>
</organism>
<dbReference type="InterPro" id="IPR027417">
    <property type="entry name" value="P-loop_NTPase"/>
</dbReference>
<evidence type="ECO:0000256" key="6">
    <source>
        <dbReference type="ARBA" id="ARBA00034617"/>
    </source>
</evidence>
<evidence type="ECO:0000256" key="3">
    <source>
        <dbReference type="ARBA" id="ARBA00022806"/>
    </source>
</evidence>
<sequence>MAPSGSGPTDEQQAAVVAFTRGDDLVLQAGAGTGKTTTLRLLAGSTDRRGLYIAFNRAVAEEARRRFPRNIACRTAHSLAYQAVGRRFKARLNAPRVPSWKTGMALGVQYPVMIGGRRVSERAQSYLTVRTVQRFCYSADDVIGPHHVPRTRGLETPEGHGRLADVILPFAHKAWADVQNPDAGDVRFDHDHYLKMWALAKPQLDYEFLLLDEAQDTNPVVDQVFNAQRGAAQLVMVGDSAQAIYGWRGAQDVMSGFDGMQLGLTQSFRFGPAVAEEANRWLTVVDAPIRLTGNDQISTEIGEVEHPDAVLCRTNVGAMLEVMDQLAVGKKVALVGGGDTLRSLALAARDLQAGRNTNHPELFLFSTWTELQDYAANDPSGHDLAPLVELIDDHGIDVILDSVSRLSGESDAQVTVSTAHKAKGREWDTVRIADDFPEPENEDGSRPASIADTDARLAYVAVTRARRVLDLGGLEWIRRHPDGVPQPVRPPIPEVLPGEDRSFGSGLFVDLVPSSCWFTNVRSCVDRRDWQRLRRMVNARANHQCEVCGRGKDRSVGRLLEAHERWSYDDHTRVQSLRRIILLCTDCHLTTHYGFAQINGLESEALHHLIHVTGMAAGQARRHVAEAFRLWEKRSRHTWTLDLSILTETGVAVMKPPDADQRAQVALEEIESNYGATGSVRGSAR</sequence>
<feature type="binding site" evidence="9">
    <location>
        <begin position="29"/>
        <end position="36"/>
    </location>
    <ligand>
        <name>ATP</name>
        <dbReference type="ChEBI" id="CHEBI:30616"/>
    </ligand>
</feature>
<dbReference type="InterPro" id="IPR000212">
    <property type="entry name" value="DNA_helicase_UvrD/REP"/>
</dbReference>
<evidence type="ECO:0000313" key="12">
    <source>
        <dbReference type="Proteomes" id="UP000516173"/>
    </source>
</evidence>
<dbReference type="InterPro" id="IPR014016">
    <property type="entry name" value="UvrD-like_ATP-bd"/>
</dbReference>
<dbReference type="PROSITE" id="PS51198">
    <property type="entry name" value="UVRD_HELICASE_ATP_BIND"/>
    <property type="match status" value="1"/>
</dbReference>
<dbReference type="GO" id="GO:0005524">
    <property type="term" value="F:ATP binding"/>
    <property type="evidence" value="ECO:0007669"/>
    <property type="project" value="UniProtKB-UniRule"/>
</dbReference>
<reference evidence="11 12" key="1">
    <citation type="submission" date="2020-08" db="EMBL/GenBank/DDBJ databases">
        <title>Genome Sequencing of Nocardia wallacei strain FMUON74 and assembly.</title>
        <authorList>
            <person name="Toyokawa M."/>
            <person name="Uesaka K."/>
        </authorList>
    </citation>
    <scope>NUCLEOTIDE SEQUENCE [LARGE SCALE GENOMIC DNA]</scope>
    <source>
        <strain evidence="11 12">FMUON74</strain>
    </source>
</reference>
<dbReference type="EMBL" id="AP023396">
    <property type="protein sequence ID" value="BCK53189.1"/>
    <property type="molecule type" value="Genomic_DNA"/>
</dbReference>
<accession>A0A7G1KGV6</accession>
<evidence type="ECO:0000256" key="2">
    <source>
        <dbReference type="ARBA" id="ARBA00022801"/>
    </source>
</evidence>
<evidence type="ECO:0000256" key="9">
    <source>
        <dbReference type="PROSITE-ProRule" id="PRU00560"/>
    </source>
</evidence>
<dbReference type="Proteomes" id="UP000516173">
    <property type="component" value="Chromosome"/>
</dbReference>
<dbReference type="GO" id="GO:0031297">
    <property type="term" value="P:replication fork processing"/>
    <property type="evidence" value="ECO:0007669"/>
    <property type="project" value="TreeGrafter"/>
</dbReference>
<dbReference type="GO" id="GO:0000724">
    <property type="term" value="P:double-strand break repair via homologous recombination"/>
    <property type="evidence" value="ECO:0007669"/>
    <property type="project" value="TreeGrafter"/>
</dbReference>
<evidence type="ECO:0000259" key="10">
    <source>
        <dbReference type="PROSITE" id="PS51198"/>
    </source>
</evidence>
<evidence type="ECO:0000256" key="8">
    <source>
        <dbReference type="ARBA" id="ARBA00048988"/>
    </source>
</evidence>
<keyword evidence="12" id="KW-1185">Reference proteome</keyword>
<protein>
    <recommendedName>
        <fullName evidence="7">DNA 3'-5' helicase</fullName>
        <ecNumber evidence="7">5.6.2.4</ecNumber>
    </recommendedName>
</protein>
<dbReference type="GO" id="GO:0003677">
    <property type="term" value="F:DNA binding"/>
    <property type="evidence" value="ECO:0007669"/>
    <property type="project" value="InterPro"/>
</dbReference>
<keyword evidence="1 9" id="KW-0547">Nucleotide-binding</keyword>
<gene>
    <name evidence="11" type="ORF">NWFMUON74_09610</name>
</gene>
<keyword evidence="2 9" id="KW-0378">Hydrolase</keyword>
<dbReference type="Pfam" id="PF13361">
    <property type="entry name" value="UvrD_C"/>
    <property type="match status" value="1"/>
</dbReference>
<evidence type="ECO:0000256" key="5">
    <source>
        <dbReference type="ARBA" id="ARBA00023235"/>
    </source>
</evidence>
<keyword evidence="4 9" id="KW-0067">ATP-binding</keyword>
<dbReference type="RefSeq" id="WP_187686773.1">
    <property type="nucleotide sequence ID" value="NZ_AP023396.1"/>
</dbReference>
<name>A0A7G1KGV6_9NOCA</name>
<dbReference type="AlphaFoldDB" id="A0A7G1KGV6"/>
<proteinExistence type="predicted"/>
<dbReference type="KEGG" id="nwl:NWFMUON74_09610"/>
<dbReference type="PANTHER" id="PTHR11070">
    <property type="entry name" value="UVRD / RECB / PCRA DNA HELICASE FAMILY MEMBER"/>
    <property type="match status" value="1"/>
</dbReference>
<keyword evidence="5" id="KW-0413">Isomerase</keyword>
<dbReference type="Pfam" id="PF13245">
    <property type="entry name" value="AAA_19"/>
    <property type="match status" value="1"/>
</dbReference>
<dbReference type="InterPro" id="IPR014017">
    <property type="entry name" value="DNA_helicase_UvrD-like_C"/>
</dbReference>
<comment type="catalytic activity">
    <reaction evidence="6">
        <text>Couples ATP hydrolysis with the unwinding of duplex DNA by translocating in the 3'-5' direction.</text>
        <dbReference type="EC" id="5.6.2.4"/>
    </reaction>
</comment>
<dbReference type="SUPFAM" id="SSF52540">
    <property type="entry name" value="P-loop containing nucleoside triphosphate hydrolases"/>
    <property type="match status" value="1"/>
</dbReference>
<dbReference type="GeneID" id="80345577"/>